<dbReference type="STRING" id="307972.A0A2G8JMR8"/>
<feature type="transmembrane region" description="Helical" evidence="1">
    <location>
        <begin position="67"/>
        <end position="91"/>
    </location>
</feature>
<proteinExistence type="predicted"/>
<dbReference type="PANTHER" id="PTHR31186">
    <property type="entry name" value="MODULATOR OF SMOOTHENED PROTEIN"/>
    <property type="match status" value="1"/>
</dbReference>
<name>A0A2G8JMR8_STIJA</name>
<keyword evidence="1" id="KW-0472">Membrane</keyword>
<evidence type="ECO:0000313" key="3">
    <source>
        <dbReference type="Proteomes" id="UP000230750"/>
    </source>
</evidence>
<sequence length="170" mass="19122">MDKLLLVSCTLFFVADIFVVTSLFNPAWIISRNADFPDNIMLGLLTQCMKVLGKETVCFKPSLSPEWFLTLLLIIAAIICLTTTWILIIVSQRRYKALLYARWIGFISLICLCLAAIIFPIGFYIDEIGGKPYRLPKSVGIGPSYVIFFLAIVITVVSELFAEKVCQPLF</sequence>
<dbReference type="Pfam" id="PF18800">
    <property type="entry name" value="Atthog"/>
    <property type="match status" value="1"/>
</dbReference>
<keyword evidence="1" id="KW-1133">Transmembrane helix</keyword>
<dbReference type="EMBL" id="MRZV01001568">
    <property type="protein sequence ID" value="PIK37052.1"/>
    <property type="molecule type" value="Genomic_DNA"/>
</dbReference>
<feature type="transmembrane region" description="Helical" evidence="1">
    <location>
        <begin position="103"/>
        <end position="125"/>
    </location>
</feature>
<reference evidence="2 3" key="1">
    <citation type="journal article" date="2017" name="PLoS Biol.">
        <title>The sea cucumber genome provides insights into morphological evolution and visceral regeneration.</title>
        <authorList>
            <person name="Zhang X."/>
            <person name="Sun L."/>
            <person name="Yuan J."/>
            <person name="Sun Y."/>
            <person name="Gao Y."/>
            <person name="Zhang L."/>
            <person name="Li S."/>
            <person name="Dai H."/>
            <person name="Hamel J.F."/>
            <person name="Liu C."/>
            <person name="Yu Y."/>
            <person name="Liu S."/>
            <person name="Lin W."/>
            <person name="Guo K."/>
            <person name="Jin S."/>
            <person name="Xu P."/>
            <person name="Storey K.B."/>
            <person name="Huan P."/>
            <person name="Zhang T."/>
            <person name="Zhou Y."/>
            <person name="Zhang J."/>
            <person name="Lin C."/>
            <person name="Li X."/>
            <person name="Xing L."/>
            <person name="Huo D."/>
            <person name="Sun M."/>
            <person name="Wang L."/>
            <person name="Mercier A."/>
            <person name="Li F."/>
            <person name="Yang H."/>
            <person name="Xiang J."/>
        </authorList>
    </citation>
    <scope>NUCLEOTIDE SEQUENCE [LARGE SCALE GENOMIC DNA]</scope>
    <source>
        <strain evidence="2">Shaxun</strain>
        <tissue evidence="2">Muscle</tissue>
    </source>
</reference>
<dbReference type="GO" id="GO:0005794">
    <property type="term" value="C:Golgi apparatus"/>
    <property type="evidence" value="ECO:0007669"/>
    <property type="project" value="TreeGrafter"/>
</dbReference>
<comment type="caution">
    <text evidence="2">The sequence shown here is derived from an EMBL/GenBank/DDBJ whole genome shotgun (WGS) entry which is preliminary data.</text>
</comment>
<evidence type="ECO:0000313" key="2">
    <source>
        <dbReference type="EMBL" id="PIK37052.1"/>
    </source>
</evidence>
<gene>
    <name evidence="2" type="ORF">BSL78_26114</name>
</gene>
<dbReference type="AlphaFoldDB" id="A0A2G8JMR8"/>
<dbReference type="Proteomes" id="UP000230750">
    <property type="component" value="Unassembled WGS sequence"/>
</dbReference>
<feature type="transmembrane region" description="Helical" evidence="1">
    <location>
        <begin position="145"/>
        <end position="162"/>
    </location>
</feature>
<evidence type="ECO:0000256" key="1">
    <source>
        <dbReference type="SAM" id="Phobius"/>
    </source>
</evidence>
<dbReference type="GO" id="GO:0045879">
    <property type="term" value="P:negative regulation of smoothened signaling pathway"/>
    <property type="evidence" value="ECO:0007669"/>
    <property type="project" value="TreeGrafter"/>
</dbReference>
<accession>A0A2G8JMR8</accession>
<dbReference type="InterPro" id="IPR037663">
    <property type="entry name" value="Mosmo"/>
</dbReference>
<keyword evidence="3" id="KW-1185">Reference proteome</keyword>
<protein>
    <submittedName>
        <fullName evidence="2">Uncharacterized protein</fullName>
    </submittedName>
</protein>
<dbReference type="PANTHER" id="PTHR31186:SF1">
    <property type="entry name" value="MODULATOR OF SMOOTHENED PROTEIN"/>
    <property type="match status" value="1"/>
</dbReference>
<dbReference type="OrthoDB" id="8768722at2759"/>
<organism evidence="2 3">
    <name type="scientific">Stichopus japonicus</name>
    <name type="common">Sea cucumber</name>
    <dbReference type="NCBI Taxonomy" id="307972"/>
    <lineage>
        <taxon>Eukaryota</taxon>
        <taxon>Metazoa</taxon>
        <taxon>Echinodermata</taxon>
        <taxon>Eleutherozoa</taxon>
        <taxon>Echinozoa</taxon>
        <taxon>Holothuroidea</taxon>
        <taxon>Aspidochirotacea</taxon>
        <taxon>Aspidochirotida</taxon>
        <taxon>Stichopodidae</taxon>
        <taxon>Apostichopus</taxon>
    </lineage>
</organism>
<keyword evidence="1" id="KW-0812">Transmembrane</keyword>
<dbReference type="GO" id="GO:0060170">
    <property type="term" value="C:ciliary membrane"/>
    <property type="evidence" value="ECO:0007669"/>
    <property type="project" value="TreeGrafter"/>
</dbReference>